<evidence type="ECO:0000313" key="1">
    <source>
        <dbReference type="EMBL" id="MBX39034.1"/>
    </source>
</evidence>
<reference evidence="1" key="1">
    <citation type="submission" date="2018-02" db="EMBL/GenBank/DDBJ databases">
        <title>Rhizophora mucronata_Transcriptome.</title>
        <authorList>
            <person name="Meera S.P."/>
            <person name="Sreeshan A."/>
            <person name="Augustine A."/>
        </authorList>
    </citation>
    <scope>NUCLEOTIDE SEQUENCE</scope>
    <source>
        <tissue evidence="1">Leaf</tissue>
    </source>
</reference>
<name>A0A2P2N971_RHIMU</name>
<dbReference type="EMBL" id="GGEC01058550">
    <property type="protein sequence ID" value="MBX39034.1"/>
    <property type="molecule type" value="Transcribed_RNA"/>
</dbReference>
<dbReference type="AlphaFoldDB" id="A0A2P2N971"/>
<protein>
    <submittedName>
        <fullName evidence="1">Uncharacterized protein</fullName>
    </submittedName>
</protein>
<organism evidence="1">
    <name type="scientific">Rhizophora mucronata</name>
    <name type="common">Asiatic mangrove</name>
    <dbReference type="NCBI Taxonomy" id="61149"/>
    <lineage>
        <taxon>Eukaryota</taxon>
        <taxon>Viridiplantae</taxon>
        <taxon>Streptophyta</taxon>
        <taxon>Embryophyta</taxon>
        <taxon>Tracheophyta</taxon>
        <taxon>Spermatophyta</taxon>
        <taxon>Magnoliopsida</taxon>
        <taxon>eudicotyledons</taxon>
        <taxon>Gunneridae</taxon>
        <taxon>Pentapetalae</taxon>
        <taxon>rosids</taxon>
        <taxon>fabids</taxon>
        <taxon>Malpighiales</taxon>
        <taxon>Rhizophoraceae</taxon>
        <taxon>Rhizophora</taxon>
    </lineage>
</organism>
<proteinExistence type="predicted"/>
<sequence>MAWLRGYRANCWCWNSRTKTKSWIGWT</sequence>
<accession>A0A2P2N971</accession>